<dbReference type="EMBL" id="CP170721">
    <property type="protein sequence ID" value="XIA17596.1"/>
    <property type="molecule type" value="Genomic_DNA"/>
</dbReference>
<dbReference type="AlphaFoldDB" id="A0AB74ULW0"/>
<feature type="transmembrane region" description="Helical" evidence="1">
    <location>
        <begin position="93"/>
        <end position="112"/>
    </location>
</feature>
<feature type="transmembrane region" description="Helical" evidence="1">
    <location>
        <begin position="156"/>
        <end position="179"/>
    </location>
</feature>
<keyword evidence="1" id="KW-1133">Transmembrane helix</keyword>
<proteinExistence type="predicted"/>
<protein>
    <submittedName>
        <fullName evidence="2">DUF2306 domain-containing protein</fullName>
    </submittedName>
</protein>
<feature type="transmembrane region" description="Helical" evidence="1">
    <location>
        <begin position="191"/>
        <end position="215"/>
    </location>
</feature>
<gene>
    <name evidence="2" type="ORF">ACFYG5_13625</name>
</gene>
<feature type="transmembrane region" description="Helical" evidence="1">
    <location>
        <begin position="124"/>
        <end position="144"/>
    </location>
</feature>
<feature type="transmembrane region" description="Helical" evidence="1">
    <location>
        <begin position="227"/>
        <end position="253"/>
    </location>
</feature>
<keyword evidence="1" id="KW-0472">Membrane</keyword>
<evidence type="ECO:0000313" key="2">
    <source>
        <dbReference type="EMBL" id="XIA17596.1"/>
    </source>
</evidence>
<evidence type="ECO:0000256" key="1">
    <source>
        <dbReference type="SAM" id="Phobius"/>
    </source>
</evidence>
<reference evidence="2" key="1">
    <citation type="submission" date="2024-10" db="EMBL/GenBank/DDBJ databases">
        <authorList>
            <person name="Lesea H.P."/>
            <person name="Kuehl J.V."/>
            <person name="Chandonia J.-M."/>
        </authorList>
    </citation>
    <scope>NUCLEOTIDE SEQUENCE</scope>
    <source>
        <strain evidence="2">FW102-FHT14D07</strain>
    </source>
</reference>
<dbReference type="Pfam" id="PF10067">
    <property type="entry name" value="DUF2306"/>
    <property type="match status" value="1"/>
</dbReference>
<keyword evidence="1" id="KW-0812">Transmembrane</keyword>
<accession>A0AB74ULW0</accession>
<sequence length="257" mass="28162">MLQAAATGWFVVAGLGQLIFVAYLFGFYGRTALLGQFDAWNRIFPRAHVAGDPLHNAAVAAHLAFAALITIGGLLQLATGVRRRFPRFHRWNGRIYLASAFVMGVGGLAMVWTGTKVGGPWQHVAISINAILILLCAAMALRHAMDRRFALHRRWALRLFLAVSGVWFFRIGLTFWILLNQGPAGFDPETFTGPALTILAFAQYLLPLAVLQLYFHAQERGGSRGRTAMAASLFAATLLTAAGIFAASMMLWLPHLR</sequence>
<dbReference type="InterPro" id="IPR018750">
    <property type="entry name" value="DUF2306_membrane"/>
</dbReference>
<organism evidence="2">
    <name type="scientific">Rhodanobacter sp. FW102-FHT14D07</name>
    <dbReference type="NCBI Taxonomy" id="3351462"/>
    <lineage>
        <taxon>Bacteria</taxon>
        <taxon>Pseudomonadati</taxon>
        <taxon>Pseudomonadota</taxon>
        <taxon>Gammaproteobacteria</taxon>
        <taxon>Lysobacterales</taxon>
        <taxon>Rhodanobacteraceae</taxon>
        <taxon>Rhodanobacter</taxon>
    </lineage>
</organism>
<dbReference type="RefSeq" id="WP_395116241.1">
    <property type="nucleotide sequence ID" value="NZ_CP170721.1"/>
</dbReference>
<feature type="transmembrane region" description="Helical" evidence="1">
    <location>
        <begin position="7"/>
        <end position="28"/>
    </location>
</feature>
<name>A0AB74ULW0_9GAMM</name>
<feature type="transmembrane region" description="Helical" evidence="1">
    <location>
        <begin position="59"/>
        <end position="81"/>
    </location>
</feature>